<sequence>MIREHVYLHNVTEVEEHPTTRELQLYRFPKHVRHAMGDRGRIVSEEASGCEIRFVTDAPTIRVTLCIPETDGDVFIFKGGLFHSQHRLHAGVRHTLQLDSPNRIHTVDREQLLQAGFAPEVWRIFFGRTTCLISHMHTFGYPVRPPQPHEMPQLKWLAYGSSITHGMYNQPMTYIQQASRRLGMDVYNCGLSGSCLCEKEVADFLSDRQDWEIATMELGVNMRDRFTVEQFHDATAYLLNRLITNHPDKPILVLTIFPNFATYNDSETTKKDAAFNEILRTHVKKFNHPHIHLIEGTDILDDFSGLSVDLVHPGEYGHMRMASQLAEQIKKIVHGKS</sequence>
<dbReference type="SUPFAM" id="SSF52266">
    <property type="entry name" value="SGNH hydrolase"/>
    <property type="match status" value="1"/>
</dbReference>
<keyword evidence="3" id="KW-1185">Reference proteome</keyword>
<dbReference type="OrthoDB" id="2536002at2"/>
<dbReference type="EMBL" id="LYPB01000076">
    <property type="protein sequence ID" value="OAS16433.1"/>
    <property type="molecule type" value="Genomic_DNA"/>
</dbReference>
<dbReference type="GO" id="GO:0004622">
    <property type="term" value="F:phosphatidylcholine lysophospholipase activity"/>
    <property type="evidence" value="ECO:0007669"/>
    <property type="project" value="TreeGrafter"/>
</dbReference>
<feature type="domain" description="SGNH hydrolase-type esterase" evidence="1">
    <location>
        <begin position="158"/>
        <end position="329"/>
    </location>
</feature>
<dbReference type="PANTHER" id="PTHR30383:SF5">
    <property type="entry name" value="SGNH HYDROLASE-TYPE ESTERASE DOMAIN-CONTAINING PROTEIN"/>
    <property type="match status" value="1"/>
</dbReference>
<dbReference type="STRING" id="1850517.A8708_20720"/>
<organism evidence="2 3">
    <name type="scientific">Paenibacillus oryzisoli</name>
    <dbReference type="NCBI Taxonomy" id="1850517"/>
    <lineage>
        <taxon>Bacteria</taxon>
        <taxon>Bacillati</taxon>
        <taxon>Bacillota</taxon>
        <taxon>Bacilli</taxon>
        <taxon>Bacillales</taxon>
        <taxon>Paenibacillaceae</taxon>
        <taxon>Paenibacillus</taxon>
    </lineage>
</organism>
<comment type="caution">
    <text evidence="2">The sequence shown here is derived from an EMBL/GenBank/DDBJ whole genome shotgun (WGS) entry which is preliminary data.</text>
</comment>
<evidence type="ECO:0000313" key="2">
    <source>
        <dbReference type="EMBL" id="OAS16433.1"/>
    </source>
</evidence>
<dbReference type="InterPro" id="IPR013830">
    <property type="entry name" value="SGNH_hydro"/>
</dbReference>
<dbReference type="InterPro" id="IPR036514">
    <property type="entry name" value="SGNH_hydro_sf"/>
</dbReference>
<dbReference type="PANTHER" id="PTHR30383">
    <property type="entry name" value="THIOESTERASE 1/PROTEASE 1/LYSOPHOSPHOLIPASE L1"/>
    <property type="match status" value="1"/>
</dbReference>
<dbReference type="AlphaFoldDB" id="A0A198A627"/>
<evidence type="ECO:0000259" key="1">
    <source>
        <dbReference type="Pfam" id="PF14606"/>
    </source>
</evidence>
<dbReference type="Gene3D" id="3.40.50.1110">
    <property type="entry name" value="SGNH hydrolase"/>
    <property type="match status" value="1"/>
</dbReference>
<accession>A0A198A627</accession>
<dbReference type="Pfam" id="PF14606">
    <property type="entry name" value="Lipase_GDSL_3"/>
    <property type="match status" value="1"/>
</dbReference>
<dbReference type="Proteomes" id="UP000078454">
    <property type="component" value="Unassembled WGS sequence"/>
</dbReference>
<dbReference type="InterPro" id="IPR051532">
    <property type="entry name" value="Ester_Hydrolysis_Enzymes"/>
</dbReference>
<evidence type="ECO:0000313" key="3">
    <source>
        <dbReference type="Proteomes" id="UP000078454"/>
    </source>
</evidence>
<dbReference type="RefSeq" id="WP_068667490.1">
    <property type="nucleotide sequence ID" value="NZ_LYPB01000076.1"/>
</dbReference>
<gene>
    <name evidence="2" type="ORF">A8708_20720</name>
</gene>
<reference evidence="2 3" key="1">
    <citation type="submission" date="2016-05" db="EMBL/GenBank/DDBJ databases">
        <title>Paenibacillus sp. 1ZS3-15 nov., isolated from the rhizosphere soil.</title>
        <authorList>
            <person name="Zhang X.X."/>
            <person name="Zhang J."/>
        </authorList>
    </citation>
    <scope>NUCLEOTIDE SEQUENCE [LARGE SCALE GENOMIC DNA]</scope>
    <source>
        <strain evidence="2 3">1ZS3-15</strain>
    </source>
</reference>
<protein>
    <recommendedName>
        <fullName evidence="1">SGNH hydrolase-type esterase domain-containing protein</fullName>
    </recommendedName>
</protein>
<name>A0A198A627_9BACL</name>
<dbReference type="Gene3D" id="2.60.120.260">
    <property type="entry name" value="Galactose-binding domain-like"/>
    <property type="match status" value="1"/>
</dbReference>
<proteinExistence type="predicted"/>